<dbReference type="AlphaFoldDB" id="A0A9X1C9A6"/>
<dbReference type="Gene3D" id="2.40.128.110">
    <property type="entry name" value="Lipid/polyisoprenoid-binding, YceI-like"/>
    <property type="match status" value="1"/>
</dbReference>
<dbReference type="Proteomes" id="UP001231587">
    <property type="component" value="Unassembled WGS sequence"/>
</dbReference>
<reference evidence="2" key="1">
    <citation type="submission" date="2021-03" db="EMBL/GenBank/DDBJ databases">
        <title>Genomic Encyclopedia of Type Strains, Phase IV (KMG-IV): sequencing the most valuable type-strain genomes for metagenomic binning, comparative biology and taxonomic classification.</title>
        <authorList>
            <person name="Goeker M."/>
        </authorList>
    </citation>
    <scope>NUCLEOTIDE SEQUENCE</scope>
    <source>
        <strain evidence="2">DSM 15523</strain>
        <strain evidence="3 5">DSM 16476</strain>
    </source>
</reference>
<sequence length="196" mass="21445">MKTENHQLKVSQILIILFTFLCTSVGFSQTYSVNNEASKLSVFGTSSLHDWEVVAEEQSGKIILENTGETPSISSLNFKVIAESLESGKSGMNKNTYKALNTDKYKTIDFKLTKVNAITANGNGVYNVKSTGNLTIAGTTNSIPLNFTLTLTDNNAKLKGSYTFKMTQFKIDPPTAMFGTITTGDELKIDFNTVLQ</sequence>
<dbReference type="EMBL" id="JAUSUU010000005">
    <property type="protein sequence ID" value="MDQ0335437.1"/>
    <property type="molecule type" value="Genomic_DNA"/>
</dbReference>
<dbReference type="Pfam" id="PF04264">
    <property type="entry name" value="YceI"/>
    <property type="match status" value="1"/>
</dbReference>
<keyword evidence="5" id="KW-1185">Reference proteome</keyword>
<dbReference type="OrthoDB" id="9794147at2"/>
<evidence type="ECO:0000313" key="5">
    <source>
        <dbReference type="Proteomes" id="UP001231587"/>
    </source>
</evidence>
<dbReference type="RefSeq" id="WP_057783685.1">
    <property type="nucleotide sequence ID" value="NZ_JAGGJQ010000004.1"/>
</dbReference>
<dbReference type="SUPFAM" id="SSF101874">
    <property type="entry name" value="YceI-like"/>
    <property type="match status" value="1"/>
</dbReference>
<dbReference type="InterPro" id="IPR036761">
    <property type="entry name" value="TTHA0802/YceI-like_sf"/>
</dbReference>
<evidence type="ECO:0000313" key="2">
    <source>
        <dbReference type="EMBL" id="MBP1839838.1"/>
    </source>
</evidence>
<protein>
    <recommendedName>
        <fullName evidence="1">Lipid/polyisoprenoid-binding YceI-like domain-containing protein</fullName>
    </recommendedName>
</protein>
<dbReference type="PANTHER" id="PTHR34406">
    <property type="entry name" value="PROTEIN YCEI"/>
    <property type="match status" value="1"/>
</dbReference>
<feature type="domain" description="Lipid/polyisoprenoid-binding YceI-like" evidence="1">
    <location>
        <begin position="30"/>
        <end position="196"/>
    </location>
</feature>
<gene>
    <name evidence="2" type="ORF">J2Z56_001762</name>
    <name evidence="3" type="ORF">J2Z57_001885</name>
</gene>
<name>A0A9X1C9A6_9FLAO</name>
<dbReference type="EMBL" id="JAGGJQ010000004">
    <property type="protein sequence ID" value="MBP1839838.1"/>
    <property type="molecule type" value="Genomic_DNA"/>
</dbReference>
<evidence type="ECO:0000259" key="1">
    <source>
        <dbReference type="SMART" id="SM00867"/>
    </source>
</evidence>
<accession>A0A9X1C9A6</accession>
<comment type="caution">
    <text evidence="2">The sequence shown here is derived from an EMBL/GenBank/DDBJ whole genome shotgun (WGS) entry which is preliminary data.</text>
</comment>
<organism evidence="2 4">
    <name type="scientific">Formosa algae</name>
    <dbReference type="NCBI Taxonomy" id="225843"/>
    <lineage>
        <taxon>Bacteria</taxon>
        <taxon>Pseudomonadati</taxon>
        <taxon>Bacteroidota</taxon>
        <taxon>Flavobacteriia</taxon>
        <taxon>Flavobacteriales</taxon>
        <taxon>Flavobacteriaceae</taxon>
        <taxon>Formosa</taxon>
    </lineage>
</organism>
<evidence type="ECO:0000313" key="3">
    <source>
        <dbReference type="EMBL" id="MDQ0335437.1"/>
    </source>
</evidence>
<dbReference type="InterPro" id="IPR007372">
    <property type="entry name" value="Lipid/polyisoprenoid-bd_YceI"/>
</dbReference>
<dbReference type="Proteomes" id="UP001138672">
    <property type="component" value="Unassembled WGS sequence"/>
</dbReference>
<dbReference type="SMART" id="SM00867">
    <property type="entry name" value="YceI"/>
    <property type="match status" value="1"/>
</dbReference>
<proteinExistence type="predicted"/>
<evidence type="ECO:0000313" key="4">
    <source>
        <dbReference type="Proteomes" id="UP001138672"/>
    </source>
</evidence>
<dbReference type="PANTHER" id="PTHR34406:SF1">
    <property type="entry name" value="PROTEIN YCEI"/>
    <property type="match status" value="1"/>
</dbReference>